<feature type="region of interest" description="Disordered" evidence="1">
    <location>
        <begin position="16"/>
        <end position="45"/>
    </location>
</feature>
<name>A0A9P8XZQ1_9PEZI</name>
<comment type="caution">
    <text evidence="2">The sequence shown here is derived from an EMBL/GenBank/DDBJ whole genome shotgun (WGS) entry which is preliminary data.</text>
</comment>
<evidence type="ECO:0000313" key="3">
    <source>
        <dbReference type="Proteomes" id="UP000756346"/>
    </source>
</evidence>
<protein>
    <submittedName>
        <fullName evidence="2">Uncharacterized protein</fullName>
    </submittedName>
</protein>
<gene>
    <name evidence="2" type="ORF">B0I36DRAFT_434292</name>
</gene>
<dbReference type="AlphaFoldDB" id="A0A9P8XZQ1"/>
<dbReference type="GeneID" id="70192243"/>
<proteinExistence type="predicted"/>
<organism evidence="2 3">
    <name type="scientific">Microdochium trichocladiopsis</name>
    <dbReference type="NCBI Taxonomy" id="1682393"/>
    <lineage>
        <taxon>Eukaryota</taxon>
        <taxon>Fungi</taxon>
        <taxon>Dikarya</taxon>
        <taxon>Ascomycota</taxon>
        <taxon>Pezizomycotina</taxon>
        <taxon>Sordariomycetes</taxon>
        <taxon>Xylariomycetidae</taxon>
        <taxon>Xylariales</taxon>
        <taxon>Microdochiaceae</taxon>
        <taxon>Microdochium</taxon>
    </lineage>
</organism>
<accession>A0A9P8XZQ1</accession>
<dbReference type="RefSeq" id="XP_046008161.1">
    <property type="nucleotide sequence ID" value="XM_046162697.1"/>
</dbReference>
<sequence>MKPALQTTLIHMRNLVPYSPDLGSSKRGQPDMKSSEQGEEQANSHVKNEPQCCCYACDVIRCLRAKNPTSRLLWLWMDPAVRKVPTVWRAAAGARGQSKAQRGATKGTTKPSAAKAAPSKPAASEQPTSKLAASKPAPDGPAALSLRPPSHRTTRGAAQQLAISQLSDTTFARGVETTLDLFGLRRHKLRMAGLSELDERTATMLESALAKKPDVTAAVKQATLSDSFASKDVMEKRLEAFPAIPVLDIDELAREFLGDAANDNGMLTILRTMDDANLKRTSVAVEAAVRLTIYGEGPREIIADLITEKMCPPVELAASLGATGMAMSATAMTELLLENASLRTELGQLRSQVVELLTKTEAITEL</sequence>
<feature type="region of interest" description="Disordered" evidence="1">
    <location>
        <begin position="92"/>
        <end position="156"/>
    </location>
</feature>
<evidence type="ECO:0000313" key="2">
    <source>
        <dbReference type="EMBL" id="KAH7024613.1"/>
    </source>
</evidence>
<feature type="compositionally biased region" description="Low complexity" evidence="1">
    <location>
        <begin position="103"/>
        <end position="124"/>
    </location>
</feature>
<reference evidence="2" key="1">
    <citation type="journal article" date="2021" name="Nat. Commun.">
        <title>Genetic determinants of endophytism in the Arabidopsis root mycobiome.</title>
        <authorList>
            <person name="Mesny F."/>
            <person name="Miyauchi S."/>
            <person name="Thiergart T."/>
            <person name="Pickel B."/>
            <person name="Atanasova L."/>
            <person name="Karlsson M."/>
            <person name="Huettel B."/>
            <person name="Barry K.W."/>
            <person name="Haridas S."/>
            <person name="Chen C."/>
            <person name="Bauer D."/>
            <person name="Andreopoulos W."/>
            <person name="Pangilinan J."/>
            <person name="LaButti K."/>
            <person name="Riley R."/>
            <person name="Lipzen A."/>
            <person name="Clum A."/>
            <person name="Drula E."/>
            <person name="Henrissat B."/>
            <person name="Kohler A."/>
            <person name="Grigoriev I.V."/>
            <person name="Martin F.M."/>
            <person name="Hacquard S."/>
        </authorList>
    </citation>
    <scope>NUCLEOTIDE SEQUENCE</scope>
    <source>
        <strain evidence="2">MPI-CAGE-CH-0230</strain>
    </source>
</reference>
<keyword evidence="3" id="KW-1185">Reference proteome</keyword>
<dbReference type="Proteomes" id="UP000756346">
    <property type="component" value="Unassembled WGS sequence"/>
</dbReference>
<dbReference type="EMBL" id="JAGTJQ010000009">
    <property type="protein sequence ID" value="KAH7024613.1"/>
    <property type="molecule type" value="Genomic_DNA"/>
</dbReference>
<evidence type="ECO:0000256" key="1">
    <source>
        <dbReference type="SAM" id="MobiDB-lite"/>
    </source>
</evidence>